<gene>
    <name evidence="2" type="ORF">SanaruYs_36510</name>
</gene>
<dbReference type="EMBL" id="BHXQ01000007">
    <property type="protein sequence ID" value="GCC53407.1"/>
    <property type="molecule type" value="Genomic_DNA"/>
</dbReference>
<reference evidence="2 3" key="1">
    <citation type="submission" date="2018-11" db="EMBL/GenBank/DDBJ databases">
        <title>Chryseotalea sanarue gen. nov., sp., nov., a member of the family Cytophagaceae, isolated from a brackish lake in Hamamatsu Japan.</title>
        <authorList>
            <person name="Maejima Y."/>
            <person name="Iino T."/>
            <person name="Muraguchi Y."/>
            <person name="Fukuda K."/>
            <person name="Ohkuma M."/>
            <person name="Moriuchi R."/>
            <person name="Dohra H."/>
            <person name="Kimbara K."/>
            <person name="Shintani M."/>
        </authorList>
    </citation>
    <scope>NUCLEOTIDE SEQUENCE [LARGE SCALE GENOMIC DNA]</scope>
    <source>
        <strain evidence="2 3">Ys</strain>
    </source>
</reference>
<feature type="chain" id="PRO_5019366195" evidence="1">
    <location>
        <begin position="18"/>
        <end position="317"/>
    </location>
</feature>
<feature type="signal peptide" evidence="1">
    <location>
        <begin position="1"/>
        <end position="17"/>
    </location>
</feature>
<dbReference type="AlphaFoldDB" id="A0A401UEW1"/>
<sequence length="317" mass="35464">MRILIPLALLISQVVLAQNKSYQLTSKDTLITYSISQRNSVTGPMHENHAAELENLVETVFKALPFPAQPYTLFRSNSSEAMQIGKHSYDDIEHHTFLLYNLDSASLLNLKARTRFGTLALSAHMAGHHGFNHLMPWLDNNSSLKILRSDYMAGWLLAKFNASESELTKTLEAMLAGQAPQKDFPSLQERSKALKLGYTMAKQNPASPLKSLENNQGLDKTWERQWSRCVEVPATAIGLDASIVGKLNLDNRGQLLLEKGGKNIVIARAMPSKDTRYAYVLYDNTFHYWLIGKDGTLSTSDGARELGNFNIVPLREK</sequence>
<evidence type="ECO:0000256" key="1">
    <source>
        <dbReference type="SAM" id="SignalP"/>
    </source>
</evidence>
<comment type="caution">
    <text evidence="2">The sequence shown here is derived from an EMBL/GenBank/DDBJ whole genome shotgun (WGS) entry which is preliminary data.</text>
</comment>
<name>A0A401UEW1_9BACT</name>
<dbReference type="RefSeq" id="WP_127124054.1">
    <property type="nucleotide sequence ID" value="NZ_BHXQ01000007.1"/>
</dbReference>
<evidence type="ECO:0000313" key="3">
    <source>
        <dbReference type="Proteomes" id="UP000288227"/>
    </source>
</evidence>
<accession>A0A401UEW1</accession>
<proteinExistence type="predicted"/>
<protein>
    <submittedName>
        <fullName evidence="2">Uncharacterized protein</fullName>
    </submittedName>
</protein>
<keyword evidence="3" id="KW-1185">Reference proteome</keyword>
<evidence type="ECO:0000313" key="2">
    <source>
        <dbReference type="EMBL" id="GCC53407.1"/>
    </source>
</evidence>
<keyword evidence="1" id="KW-0732">Signal</keyword>
<dbReference type="Proteomes" id="UP000288227">
    <property type="component" value="Unassembled WGS sequence"/>
</dbReference>
<organism evidence="2 3">
    <name type="scientific">Chryseotalea sanaruensis</name>
    <dbReference type="NCBI Taxonomy" id="2482724"/>
    <lineage>
        <taxon>Bacteria</taxon>
        <taxon>Pseudomonadati</taxon>
        <taxon>Bacteroidota</taxon>
        <taxon>Cytophagia</taxon>
        <taxon>Cytophagales</taxon>
        <taxon>Chryseotaleaceae</taxon>
        <taxon>Chryseotalea</taxon>
    </lineage>
</organism>